<feature type="transmembrane region" description="Helical" evidence="1">
    <location>
        <begin position="18"/>
        <end position="44"/>
    </location>
</feature>
<organism evidence="2 3">
    <name type="scientific">Diversispora epigaea</name>
    <dbReference type="NCBI Taxonomy" id="1348612"/>
    <lineage>
        <taxon>Eukaryota</taxon>
        <taxon>Fungi</taxon>
        <taxon>Fungi incertae sedis</taxon>
        <taxon>Mucoromycota</taxon>
        <taxon>Glomeromycotina</taxon>
        <taxon>Glomeromycetes</taxon>
        <taxon>Diversisporales</taxon>
        <taxon>Diversisporaceae</taxon>
        <taxon>Diversispora</taxon>
    </lineage>
</organism>
<dbReference type="Proteomes" id="UP000266861">
    <property type="component" value="Unassembled WGS sequence"/>
</dbReference>
<evidence type="ECO:0000256" key="1">
    <source>
        <dbReference type="SAM" id="Phobius"/>
    </source>
</evidence>
<dbReference type="OrthoDB" id="10560776at2759"/>
<sequence>MNFCDDTREIALSILKEIAGVISGAMLATASGPFAPLIGTLIYLGGKAVKKILGKQTLGNFIEDVGIGTFFGGLFTIMKFGRLVAQIAKNGRKIFRFATVALISAGKAILDDKMKYDERRKIMMNIEEREEEDYGGEYGSEREDEYNRLTISI</sequence>
<dbReference type="EMBL" id="PQFF01000300">
    <property type="protein sequence ID" value="RHZ63696.1"/>
    <property type="molecule type" value="Genomic_DNA"/>
</dbReference>
<reference evidence="2 3" key="1">
    <citation type="submission" date="2018-08" db="EMBL/GenBank/DDBJ databases">
        <title>Genome and evolution of the arbuscular mycorrhizal fungus Diversispora epigaea (formerly Glomus versiforme) and its bacterial endosymbionts.</title>
        <authorList>
            <person name="Sun X."/>
            <person name="Fei Z."/>
            <person name="Harrison M."/>
        </authorList>
    </citation>
    <scope>NUCLEOTIDE SEQUENCE [LARGE SCALE GENOMIC DNA]</scope>
    <source>
        <strain evidence="2 3">IT104</strain>
    </source>
</reference>
<name>A0A397HQ27_9GLOM</name>
<evidence type="ECO:0000313" key="2">
    <source>
        <dbReference type="EMBL" id="RHZ63696.1"/>
    </source>
</evidence>
<accession>A0A397HQ27</accession>
<proteinExistence type="predicted"/>
<protein>
    <submittedName>
        <fullName evidence="2">Uncharacterized protein</fullName>
    </submittedName>
</protein>
<evidence type="ECO:0000313" key="3">
    <source>
        <dbReference type="Proteomes" id="UP000266861"/>
    </source>
</evidence>
<dbReference type="AlphaFoldDB" id="A0A397HQ27"/>
<keyword evidence="1" id="KW-1133">Transmembrane helix</keyword>
<keyword evidence="3" id="KW-1185">Reference proteome</keyword>
<feature type="transmembrane region" description="Helical" evidence="1">
    <location>
        <begin position="65"/>
        <end position="88"/>
    </location>
</feature>
<comment type="caution">
    <text evidence="2">The sequence shown here is derived from an EMBL/GenBank/DDBJ whole genome shotgun (WGS) entry which is preliminary data.</text>
</comment>
<gene>
    <name evidence="2" type="ORF">Glove_328g31</name>
</gene>
<keyword evidence="1" id="KW-0472">Membrane</keyword>
<keyword evidence="1" id="KW-0812">Transmembrane</keyword>